<keyword evidence="1" id="KW-0175">Coiled coil</keyword>
<accession>A0A8S5R309</accession>
<protein>
    <submittedName>
        <fullName evidence="2">Minor tail protein</fullName>
    </submittedName>
</protein>
<evidence type="ECO:0000313" key="2">
    <source>
        <dbReference type="EMBL" id="DAE25473.1"/>
    </source>
</evidence>
<organism evidence="2">
    <name type="scientific">Myoviridae sp. ctxi06</name>
    <dbReference type="NCBI Taxonomy" id="2826713"/>
    <lineage>
        <taxon>Viruses</taxon>
        <taxon>Duplodnaviria</taxon>
        <taxon>Heunggongvirae</taxon>
        <taxon>Uroviricota</taxon>
        <taxon>Caudoviricetes</taxon>
    </lineage>
</organism>
<feature type="coiled-coil region" evidence="1">
    <location>
        <begin position="17"/>
        <end position="51"/>
    </location>
</feature>
<name>A0A8S5R309_9CAUD</name>
<evidence type="ECO:0000256" key="1">
    <source>
        <dbReference type="SAM" id="Coils"/>
    </source>
</evidence>
<dbReference type="EMBL" id="BK015798">
    <property type="protein sequence ID" value="DAE25473.1"/>
    <property type="molecule type" value="Genomic_DNA"/>
</dbReference>
<sequence>MEDAANHLDSSLSQSQLDDFNLELDLTRARASLAEQELRDFEQRLNDVDDSAEDSSDSLNDVGDAADGMDDGFSLADGVISNFVGGAMTKLLDIALQAAAAIWNLDEATEEYRESMALLNTAFETAGFTSDTAKQAYEGFYTILGDTGQATEASQLLAQLATNEQDVAEWIDIAAGVYGTFGESIPIESLIEAANETAKTGQVTGTLADALNWVGLSEEEVNSQLSMLNDESLRARLLMDTLSNTYKTASDSFYENSDAILESRQAQLEMDDTLATLGQSVADLKTKLAEAFGPSVLELITAIADVLETLSPIIDIILKAITTVIEAVADLIGLLADAVGWLLDLLGLGGKGGDIEVTTSGSGSRTMADASTYGIPAFASGGVIPPNNPFLAVLGDNRQEPEVVAPYSTIKQAAWDAMAERGGTGQITIVLRAADGFTRNLSYSLDQESARQGVRLVSTKGV</sequence>
<reference evidence="2" key="1">
    <citation type="journal article" date="2021" name="Proc. Natl. Acad. Sci. U.S.A.">
        <title>A Catalog of Tens of Thousands of Viruses from Human Metagenomes Reveals Hidden Associations with Chronic Diseases.</title>
        <authorList>
            <person name="Tisza M.J."/>
            <person name="Buck C.B."/>
        </authorList>
    </citation>
    <scope>NUCLEOTIDE SEQUENCE</scope>
    <source>
        <strain evidence="2">Ctxi06</strain>
    </source>
</reference>
<proteinExistence type="predicted"/>